<organism evidence="3 4">
    <name type="scientific">Batrachochytrium dendrobatidis (strain JAM81 / FGSC 10211)</name>
    <name type="common">Frog chytrid fungus</name>
    <dbReference type="NCBI Taxonomy" id="684364"/>
    <lineage>
        <taxon>Eukaryota</taxon>
        <taxon>Fungi</taxon>
        <taxon>Fungi incertae sedis</taxon>
        <taxon>Chytridiomycota</taxon>
        <taxon>Chytridiomycota incertae sedis</taxon>
        <taxon>Chytridiomycetes</taxon>
        <taxon>Rhizophydiales</taxon>
        <taxon>Rhizophydiales incertae sedis</taxon>
        <taxon>Batrachochytrium</taxon>
    </lineage>
</organism>
<name>F4PFK2_BATDJ</name>
<dbReference type="Pfam" id="PF13537">
    <property type="entry name" value="GATase_7"/>
    <property type="match status" value="1"/>
</dbReference>
<proteinExistence type="predicted"/>
<dbReference type="InParanoid" id="F4PFK2"/>
<dbReference type="Pfam" id="PF00149">
    <property type="entry name" value="Metallophos"/>
    <property type="match status" value="1"/>
</dbReference>
<dbReference type="InterPro" id="IPR051158">
    <property type="entry name" value="Metallophosphoesterase_sf"/>
</dbReference>
<dbReference type="SUPFAM" id="SSF56235">
    <property type="entry name" value="N-terminal nucleophile aminohydrolases (Ntn hydrolases)"/>
    <property type="match status" value="1"/>
</dbReference>
<dbReference type="Gene3D" id="3.60.21.10">
    <property type="match status" value="1"/>
</dbReference>
<dbReference type="HOGENOM" id="CLU_443309_0_0_1"/>
<dbReference type="Proteomes" id="UP000007241">
    <property type="component" value="Unassembled WGS sequence"/>
</dbReference>
<evidence type="ECO:0008006" key="5">
    <source>
        <dbReference type="Google" id="ProtNLM"/>
    </source>
</evidence>
<dbReference type="InterPro" id="IPR029052">
    <property type="entry name" value="Metallo-depent_PP-like"/>
</dbReference>
<evidence type="ECO:0000313" key="3">
    <source>
        <dbReference type="EMBL" id="EGF75986.1"/>
    </source>
</evidence>
<dbReference type="Gene3D" id="3.60.20.10">
    <property type="entry name" value="Glutamine Phosphoribosylpyrophosphate, subunit 1, domain 1"/>
    <property type="match status" value="1"/>
</dbReference>
<dbReference type="SUPFAM" id="SSF56300">
    <property type="entry name" value="Metallo-dependent phosphatases"/>
    <property type="match status" value="1"/>
</dbReference>
<dbReference type="InterPro" id="IPR017932">
    <property type="entry name" value="GATase_2_dom"/>
</dbReference>
<accession>F4PFK2</accession>
<evidence type="ECO:0000259" key="1">
    <source>
        <dbReference type="Pfam" id="PF00149"/>
    </source>
</evidence>
<keyword evidence="4" id="KW-1185">Reference proteome</keyword>
<dbReference type="EMBL" id="GL882938">
    <property type="protein sequence ID" value="EGF75986.1"/>
    <property type="molecule type" value="Genomic_DNA"/>
</dbReference>
<protein>
    <recommendedName>
        <fullName evidence="5">Calcineurin-like phosphoesterase domain-containing protein</fullName>
    </recommendedName>
</protein>
<evidence type="ECO:0000259" key="2">
    <source>
        <dbReference type="Pfam" id="PF13537"/>
    </source>
</evidence>
<dbReference type="InterPro" id="IPR004843">
    <property type="entry name" value="Calcineurin-like_PHP"/>
</dbReference>
<feature type="domain" description="Calcineurin-like phosphoesterase" evidence="1">
    <location>
        <begin position="251"/>
        <end position="455"/>
    </location>
</feature>
<dbReference type="AlphaFoldDB" id="F4PFK2"/>
<feature type="domain" description="Glutamine amidotransferase type-2" evidence="2">
    <location>
        <begin position="55"/>
        <end position="161"/>
    </location>
</feature>
<dbReference type="PANTHER" id="PTHR31302">
    <property type="entry name" value="TRANSMEMBRANE PROTEIN WITH METALLOPHOSPHOESTERASE DOMAIN-RELATED"/>
    <property type="match status" value="1"/>
</dbReference>
<sequence length="527" mass="60801">MPTIAGIVQLNNEATIGNHGFELMKAINIQSSDEAIIWQQKQIFLGCVVSKLGENLPYVDEKRRMAITAHVHLDNRDELFDRLGIEEIERKTIQDGQLILLAYQKWERDCPNFLVGEFVFVIWDDSEEMLFGAMSYEREEPLYYYQNEEAFAFCTSIAPLLALPYVESGLNERWFAVYTNDSELGEDYDIAPSITPYEQIKQIPPGYMITLRQNQLEISLYAVYTIWDNRRFIVVEEEIVIDNLPEQLKGFRILQISDLHEKWFGGNQTDLIAAINAIDYDAIVFTGDMLDSTESENYEPFYSLIDRITNKKNAWFVPGNTDPDSYEVEQDVKKSVFINGMEARGVQLLESVDKVSVDGANVYFTNFELSIIKNPEYLGIINGIVQPDYVSTELYLDYQQRLWDEMNVLDKIQPTDLVIALSHYPVPDVRVNSIKESPGMEWRDYDLIMAGHYHGGQIRLPILGAFFIPEPWYEPNSFFPPRDRVKGLWNYEGTKQYVSAGLGSSDAILFLKFRFLNPPEINVLSFR</sequence>
<dbReference type="GO" id="GO:0016787">
    <property type="term" value="F:hydrolase activity"/>
    <property type="evidence" value="ECO:0007669"/>
    <property type="project" value="InterPro"/>
</dbReference>
<gene>
    <name evidence="3" type="ORF">BATDEDRAFT_93151</name>
</gene>
<reference evidence="3 4" key="1">
    <citation type="submission" date="2009-12" db="EMBL/GenBank/DDBJ databases">
        <title>The draft genome of Batrachochytrium dendrobatidis.</title>
        <authorList>
            <consortium name="US DOE Joint Genome Institute (JGI-PGF)"/>
            <person name="Kuo A."/>
            <person name="Salamov A."/>
            <person name="Schmutz J."/>
            <person name="Lucas S."/>
            <person name="Pitluck S."/>
            <person name="Rosenblum E."/>
            <person name="Stajich J."/>
            <person name="Eisen M."/>
            <person name="Grigoriev I.V."/>
        </authorList>
    </citation>
    <scope>NUCLEOTIDE SEQUENCE [LARGE SCALE GENOMIC DNA]</scope>
    <source>
        <strain evidence="4">JAM81 / FGSC 10211</strain>
    </source>
</reference>
<dbReference type="OrthoDB" id="409189at2759"/>
<dbReference type="InterPro" id="IPR029055">
    <property type="entry name" value="Ntn_hydrolases_N"/>
</dbReference>
<evidence type="ECO:0000313" key="4">
    <source>
        <dbReference type="Proteomes" id="UP000007241"/>
    </source>
</evidence>
<dbReference type="PANTHER" id="PTHR31302:SF0">
    <property type="entry name" value="TRANSMEMBRANE PROTEIN WITH METALLOPHOSPHOESTERASE DOMAIN"/>
    <property type="match status" value="1"/>
</dbReference>